<keyword evidence="7" id="KW-0418">Kinase</keyword>
<evidence type="ECO:0000256" key="1">
    <source>
        <dbReference type="ARBA" id="ARBA00000085"/>
    </source>
</evidence>
<gene>
    <name evidence="12" type="ORF">SGCZBJ_12750</name>
</gene>
<feature type="domain" description="Histidine kinase" evidence="11">
    <location>
        <begin position="247"/>
        <end position="454"/>
    </location>
</feature>
<dbReference type="EC" id="2.7.13.3" evidence="3"/>
<dbReference type="SUPFAM" id="SSF55874">
    <property type="entry name" value="ATPase domain of HSP90 chaperone/DNA topoisomerase II/histidine kinase"/>
    <property type="match status" value="1"/>
</dbReference>
<dbReference type="InterPro" id="IPR013727">
    <property type="entry name" value="2CSK_N"/>
</dbReference>
<dbReference type="OrthoDB" id="913606at2"/>
<keyword evidence="8 10" id="KW-1133">Transmembrane helix</keyword>
<dbReference type="Pfam" id="PF08521">
    <property type="entry name" value="2CSK_N"/>
    <property type="match status" value="1"/>
</dbReference>
<organism evidence="12 13">
    <name type="scientific">Caulobacter zeae</name>
    <dbReference type="NCBI Taxonomy" id="2055137"/>
    <lineage>
        <taxon>Bacteria</taxon>
        <taxon>Pseudomonadati</taxon>
        <taxon>Pseudomonadota</taxon>
        <taxon>Alphaproteobacteria</taxon>
        <taxon>Caulobacterales</taxon>
        <taxon>Caulobacteraceae</taxon>
        <taxon>Caulobacter</taxon>
    </lineage>
</organism>
<dbReference type="InterPro" id="IPR050428">
    <property type="entry name" value="TCS_sensor_his_kinase"/>
</dbReference>
<keyword evidence="5" id="KW-0808">Transferase</keyword>
<dbReference type="InterPro" id="IPR003594">
    <property type="entry name" value="HATPase_dom"/>
</dbReference>
<evidence type="ECO:0000256" key="7">
    <source>
        <dbReference type="ARBA" id="ARBA00022777"/>
    </source>
</evidence>
<evidence type="ECO:0000256" key="6">
    <source>
        <dbReference type="ARBA" id="ARBA00022692"/>
    </source>
</evidence>
<dbReference type="InterPro" id="IPR004358">
    <property type="entry name" value="Sig_transdc_His_kin-like_C"/>
</dbReference>
<dbReference type="CDD" id="cd00082">
    <property type="entry name" value="HisKA"/>
    <property type="match status" value="1"/>
</dbReference>
<dbReference type="SMART" id="SM00388">
    <property type="entry name" value="HisKA"/>
    <property type="match status" value="1"/>
</dbReference>
<dbReference type="InterPro" id="IPR005467">
    <property type="entry name" value="His_kinase_dom"/>
</dbReference>
<proteinExistence type="predicted"/>
<sequence>MRRRRPPSLVARLLIAQVAPLALLGAALALAGALAAHQVVEKTSDRLLAGSVASIVAQIGAEDGRAKVALPPWSLGLLDSPERDAVFYAVRQGPRLVTGYDDLPHPPAPPPNETDFAYADMRGYPVRIAQATVMVPGVADPVVVAVAQSLDSRRASVRELQFNFIILPLLLVLVAAALVIPAVTWGLAPLRSLTADLTRRAQSSRPDFAPVRDLDAPAELSPVVAAFNRLMPSLERFTKALERFSADASHQLRTPLSVIIANLALVERTIDAEPQKSLLKDSMAAAANLRQVLSQLLALARSEAAAVEGISDLRLLVETIAAEVARDYPDVVFRRRLPETAIAAGNAVLVGELLRNLVFNACAYGHGSVSLVVAADSAGLRLTLWDHGPGVLLEEIGRIFSPFFRGKSKTETNGAGLGLAIVRSIAQRLDIGLAARTRAPRPGLVVELRFAAAD</sequence>
<reference evidence="12 13" key="1">
    <citation type="submission" date="2017-12" db="EMBL/GenBank/DDBJ databases">
        <title>The genome sequence of Caulobacter sp. 410.</title>
        <authorList>
            <person name="Gao J."/>
            <person name="Mao X."/>
            <person name="Sun J."/>
        </authorList>
    </citation>
    <scope>NUCLEOTIDE SEQUENCE [LARGE SCALE GENOMIC DNA]</scope>
    <source>
        <strain evidence="12 13">410</strain>
    </source>
</reference>
<dbReference type="Pfam" id="PF02518">
    <property type="entry name" value="HATPase_c"/>
    <property type="match status" value="1"/>
</dbReference>
<dbReference type="Proteomes" id="UP000234479">
    <property type="component" value="Unassembled WGS sequence"/>
</dbReference>
<dbReference type="Gene3D" id="1.10.287.130">
    <property type="match status" value="1"/>
</dbReference>
<dbReference type="PANTHER" id="PTHR45436:SF1">
    <property type="entry name" value="SENSOR PROTEIN QSEC"/>
    <property type="match status" value="1"/>
</dbReference>
<dbReference type="AlphaFoldDB" id="A0A2N5DGB4"/>
<dbReference type="PRINTS" id="PR00344">
    <property type="entry name" value="BCTRLSENSOR"/>
</dbReference>
<dbReference type="SUPFAM" id="SSF47384">
    <property type="entry name" value="Homodimeric domain of signal transducing histidine kinase"/>
    <property type="match status" value="1"/>
</dbReference>
<evidence type="ECO:0000256" key="2">
    <source>
        <dbReference type="ARBA" id="ARBA00004370"/>
    </source>
</evidence>
<keyword evidence="4" id="KW-0597">Phosphoprotein</keyword>
<evidence type="ECO:0000259" key="11">
    <source>
        <dbReference type="PROSITE" id="PS50109"/>
    </source>
</evidence>
<evidence type="ECO:0000256" key="9">
    <source>
        <dbReference type="ARBA" id="ARBA00023136"/>
    </source>
</evidence>
<dbReference type="PROSITE" id="PS50109">
    <property type="entry name" value="HIS_KIN"/>
    <property type="match status" value="1"/>
</dbReference>
<dbReference type="InterPro" id="IPR036097">
    <property type="entry name" value="HisK_dim/P_sf"/>
</dbReference>
<evidence type="ECO:0000256" key="8">
    <source>
        <dbReference type="ARBA" id="ARBA00022989"/>
    </source>
</evidence>
<name>A0A2N5DGB4_9CAUL</name>
<dbReference type="RefSeq" id="WP_101718372.1">
    <property type="nucleotide sequence ID" value="NZ_PJRS01000022.1"/>
</dbReference>
<protein>
    <recommendedName>
        <fullName evidence="3">histidine kinase</fullName>
        <ecNumber evidence="3">2.7.13.3</ecNumber>
    </recommendedName>
</protein>
<dbReference type="PANTHER" id="PTHR45436">
    <property type="entry name" value="SENSOR HISTIDINE KINASE YKOH"/>
    <property type="match status" value="1"/>
</dbReference>
<evidence type="ECO:0000256" key="3">
    <source>
        <dbReference type="ARBA" id="ARBA00012438"/>
    </source>
</evidence>
<dbReference type="InterPro" id="IPR003661">
    <property type="entry name" value="HisK_dim/P_dom"/>
</dbReference>
<keyword evidence="6 10" id="KW-0812">Transmembrane</keyword>
<dbReference type="GO" id="GO:0000155">
    <property type="term" value="F:phosphorelay sensor kinase activity"/>
    <property type="evidence" value="ECO:0007669"/>
    <property type="project" value="InterPro"/>
</dbReference>
<evidence type="ECO:0000313" key="13">
    <source>
        <dbReference type="Proteomes" id="UP000234479"/>
    </source>
</evidence>
<dbReference type="Pfam" id="PF00512">
    <property type="entry name" value="HisKA"/>
    <property type="match status" value="1"/>
</dbReference>
<feature type="transmembrane region" description="Helical" evidence="10">
    <location>
        <begin position="128"/>
        <end position="150"/>
    </location>
</feature>
<feature type="transmembrane region" description="Helical" evidence="10">
    <location>
        <begin position="162"/>
        <end position="188"/>
    </location>
</feature>
<dbReference type="InterPro" id="IPR036890">
    <property type="entry name" value="HATPase_C_sf"/>
</dbReference>
<dbReference type="EMBL" id="PJRS01000022">
    <property type="protein sequence ID" value="PLR25098.1"/>
    <property type="molecule type" value="Genomic_DNA"/>
</dbReference>
<evidence type="ECO:0000256" key="5">
    <source>
        <dbReference type="ARBA" id="ARBA00022679"/>
    </source>
</evidence>
<dbReference type="GO" id="GO:0005886">
    <property type="term" value="C:plasma membrane"/>
    <property type="evidence" value="ECO:0007669"/>
    <property type="project" value="TreeGrafter"/>
</dbReference>
<comment type="catalytic activity">
    <reaction evidence="1">
        <text>ATP + protein L-histidine = ADP + protein N-phospho-L-histidine.</text>
        <dbReference type="EC" id="2.7.13.3"/>
    </reaction>
</comment>
<comment type="caution">
    <text evidence="12">The sequence shown here is derived from an EMBL/GenBank/DDBJ whole genome shotgun (WGS) entry which is preliminary data.</text>
</comment>
<keyword evidence="9 10" id="KW-0472">Membrane</keyword>
<comment type="subcellular location">
    <subcellularLocation>
        <location evidence="2">Membrane</location>
    </subcellularLocation>
</comment>
<dbReference type="SMART" id="SM00387">
    <property type="entry name" value="HATPase_c"/>
    <property type="match status" value="1"/>
</dbReference>
<evidence type="ECO:0000256" key="10">
    <source>
        <dbReference type="SAM" id="Phobius"/>
    </source>
</evidence>
<evidence type="ECO:0000256" key="4">
    <source>
        <dbReference type="ARBA" id="ARBA00022553"/>
    </source>
</evidence>
<dbReference type="CDD" id="cd00075">
    <property type="entry name" value="HATPase"/>
    <property type="match status" value="1"/>
</dbReference>
<keyword evidence="13" id="KW-1185">Reference proteome</keyword>
<accession>A0A2N5DGB4</accession>
<dbReference type="Gene3D" id="3.30.565.10">
    <property type="entry name" value="Histidine kinase-like ATPase, C-terminal domain"/>
    <property type="match status" value="1"/>
</dbReference>
<evidence type="ECO:0000313" key="12">
    <source>
        <dbReference type="EMBL" id="PLR25098.1"/>
    </source>
</evidence>